<feature type="binding site" evidence="9">
    <location>
        <position position="42"/>
    </location>
    <ligand>
        <name>substrate</name>
    </ligand>
</feature>
<feature type="domain" description="Cytidyltransferase-like" evidence="10">
    <location>
        <begin position="6"/>
        <end position="135"/>
    </location>
</feature>
<reference evidence="11" key="1">
    <citation type="submission" date="2024-01" db="EMBL/GenBank/DDBJ databases">
        <title>Genome sequence of Mycoplasma ciconiae type strain DSM 25251.</title>
        <authorList>
            <person name="Spergser J."/>
        </authorList>
    </citation>
    <scope>NUCLEOTIDE SEQUENCE [LARGE SCALE GENOMIC DNA]</scope>
    <source>
        <strain evidence="11">DSM 25251</strain>
    </source>
</reference>
<keyword evidence="7 9" id="KW-0173">Coenzyme A biosynthesis</keyword>
<dbReference type="NCBIfam" id="TIGR01510">
    <property type="entry name" value="coaD_prev_kdtB"/>
    <property type="match status" value="1"/>
</dbReference>
<accession>A0ABU7MLJ7</accession>
<comment type="caution">
    <text evidence="11">The sequence shown here is derived from an EMBL/GenBank/DDBJ whole genome shotgun (WGS) entry which is preliminary data.</text>
</comment>
<evidence type="ECO:0000256" key="6">
    <source>
        <dbReference type="ARBA" id="ARBA00022842"/>
    </source>
</evidence>
<evidence type="ECO:0000313" key="11">
    <source>
        <dbReference type="EMBL" id="MEE3928405.1"/>
    </source>
</evidence>
<keyword evidence="1 9" id="KW-0963">Cytoplasm</keyword>
<feature type="binding site" evidence="9">
    <location>
        <begin position="10"/>
        <end position="11"/>
    </location>
    <ligand>
        <name>ATP</name>
        <dbReference type="ChEBI" id="CHEBI:30616"/>
    </ligand>
</feature>
<feature type="binding site" evidence="9">
    <location>
        <position position="100"/>
    </location>
    <ligand>
        <name>ATP</name>
        <dbReference type="ChEBI" id="CHEBI:30616"/>
    </ligand>
</feature>
<keyword evidence="12" id="KW-1185">Reference proteome</keyword>
<dbReference type="HAMAP" id="MF_00151">
    <property type="entry name" value="PPAT_bact"/>
    <property type="match status" value="1"/>
</dbReference>
<evidence type="ECO:0000256" key="5">
    <source>
        <dbReference type="ARBA" id="ARBA00022840"/>
    </source>
</evidence>
<comment type="subcellular location">
    <subcellularLocation>
        <location evidence="9">Cytoplasm</location>
    </subcellularLocation>
</comment>
<dbReference type="PANTHER" id="PTHR21342:SF1">
    <property type="entry name" value="PHOSPHOPANTETHEINE ADENYLYLTRANSFERASE"/>
    <property type="match status" value="1"/>
</dbReference>
<feature type="binding site" evidence="9">
    <location>
        <position position="18"/>
    </location>
    <ligand>
        <name>ATP</name>
        <dbReference type="ChEBI" id="CHEBI:30616"/>
    </ligand>
</feature>
<evidence type="ECO:0000313" key="12">
    <source>
        <dbReference type="Proteomes" id="UP001344817"/>
    </source>
</evidence>
<evidence type="ECO:0000256" key="4">
    <source>
        <dbReference type="ARBA" id="ARBA00022741"/>
    </source>
</evidence>
<dbReference type="RefSeq" id="WP_330500817.1">
    <property type="nucleotide sequence ID" value="NZ_JAZDWZ010000006.1"/>
</dbReference>
<sequence>MNKKAIYPGSFDPMHEGHVQVLKKALKLFDHVYVVVSINPDKDTQTNLEKRFEQVKEKTKDIPNITILRNSNRFMADIAKDLKVNFLIRSARNIKDFNYELELAAGNKTLNPDLETVLIIPDYDYIEFSSTLLRHKEKLENV</sequence>
<feature type="binding site" evidence="9">
    <location>
        <begin position="125"/>
        <end position="131"/>
    </location>
    <ligand>
        <name>ATP</name>
        <dbReference type="ChEBI" id="CHEBI:30616"/>
    </ligand>
</feature>
<dbReference type="PANTHER" id="PTHR21342">
    <property type="entry name" value="PHOSPHOPANTETHEINE ADENYLYLTRANSFERASE"/>
    <property type="match status" value="1"/>
</dbReference>
<dbReference type="InterPro" id="IPR001980">
    <property type="entry name" value="PPAT"/>
</dbReference>
<keyword evidence="4 9" id="KW-0547">Nucleotide-binding</keyword>
<dbReference type="EC" id="2.7.7.3" evidence="9"/>
<evidence type="ECO:0000256" key="9">
    <source>
        <dbReference type="HAMAP-Rule" id="MF_00151"/>
    </source>
</evidence>
<dbReference type="GO" id="GO:0004595">
    <property type="term" value="F:pantetheine-phosphate adenylyltransferase activity"/>
    <property type="evidence" value="ECO:0007669"/>
    <property type="project" value="UniProtKB-EC"/>
</dbReference>
<comment type="caution">
    <text evidence="9">Lacks conserved residue(s) required for the propagation of feature annotation.</text>
</comment>
<dbReference type="EMBL" id="JAZDWZ010000006">
    <property type="protein sequence ID" value="MEE3928405.1"/>
    <property type="molecule type" value="Genomic_DNA"/>
</dbReference>
<feature type="binding site" evidence="9">
    <location>
        <position position="75"/>
    </location>
    <ligand>
        <name>substrate</name>
    </ligand>
</feature>
<name>A0ABU7MLJ7_9BACT</name>
<feature type="site" description="Transition state stabilizer" evidence="9">
    <location>
        <position position="18"/>
    </location>
</feature>
<gene>
    <name evidence="9 11" type="primary">coaD</name>
    <name evidence="11" type="ORF">V2E24_02325</name>
</gene>
<evidence type="ECO:0000256" key="3">
    <source>
        <dbReference type="ARBA" id="ARBA00022695"/>
    </source>
</evidence>
<dbReference type="PRINTS" id="PR01020">
    <property type="entry name" value="LPSBIOSNTHSS"/>
</dbReference>
<comment type="cofactor">
    <cofactor evidence="9">
        <name>Mg(2+)</name>
        <dbReference type="ChEBI" id="CHEBI:18420"/>
    </cofactor>
</comment>
<dbReference type="InterPro" id="IPR004821">
    <property type="entry name" value="Cyt_trans-like"/>
</dbReference>
<feature type="binding site" evidence="9">
    <location>
        <position position="89"/>
    </location>
    <ligand>
        <name>substrate</name>
    </ligand>
</feature>
<keyword evidence="2 9" id="KW-0808">Transferase</keyword>
<dbReference type="SUPFAM" id="SSF52374">
    <property type="entry name" value="Nucleotidylyl transferase"/>
    <property type="match status" value="1"/>
</dbReference>
<comment type="function">
    <text evidence="9">Reversibly transfers an adenylyl group from ATP to 4'-phosphopantetheine, yielding dephospho-CoA (dPCoA) and pyrophosphate.</text>
</comment>
<feature type="binding site" evidence="9">
    <location>
        <position position="10"/>
    </location>
    <ligand>
        <name>substrate</name>
    </ligand>
</feature>
<keyword evidence="5 9" id="KW-0067">ATP-binding</keyword>
<dbReference type="InterPro" id="IPR014729">
    <property type="entry name" value="Rossmann-like_a/b/a_fold"/>
</dbReference>
<dbReference type="NCBIfam" id="TIGR00125">
    <property type="entry name" value="cyt_tran_rel"/>
    <property type="match status" value="1"/>
</dbReference>
<comment type="pathway">
    <text evidence="9">Cofactor biosynthesis; coenzyme A biosynthesis; CoA from (R)-pantothenate: step 4/5.</text>
</comment>
<evidence type="ECO:0000256" key="8">
    <source>
        <dbReference type="ARBA" id="ARBA00029346"/>
    </source>
</evidence>
<evidence type="ECO:0000259" key="10">
    <source>
        <dbReference type="Pfam" id="PF01467"/>
    </source>
</evidence>
<evidence type="ECO:0000256" key="7">
    <source>
        <dbReference type="ARBA" id="ARBA00022993"/>
    </source>
</evidence>
<evidence type="ECO:0000256" key="1">
    <source>
        <dbReference type="ARBA" id="ARBA00022490"/>
    </source>
</evidence>
<evidence type="ECO:0000256" key="2">
    <source>
        <dbReference type="ARBA" id="ARBA00022679"/>
    </source>
</evidence>
<comment type="subunit">
    <text evidence="9">Homohexamer.</text>
</comment>
<dbReference type="Proteomes" id="UP001344817">
    <property type="component" value="Unassembled WGS sequence"/>
</dbReference>
<dbReference type="Pfam" id="PF01467">
    <property type="entry name" value="CTP_transf_like"/>
    <property type="match status" value="1"/>
</dbReference>
<dbReference type="Gene3D" id="3.40.50.620">
    <property type="entry name" value="HUPs"/>
    <property type="match status" value="1"/>
</dbReference>
<protein>
    <recommendedName>
        <fullName evidence="9">Phosphopantetheine adenylyltransferase</fullName>
        <ecNumber evidence="9">2.7.7.3</ecNumber>
    </recommendedName>
    <alternativeName>
        <fullName evidence="9">Dephospho-CoA pyrophosphorylase</fullName>
    </alternativeName>
    <alternativeName>
        <fullName evidence="9">Pantetheine-phosphate adenylyltransferase</fullName>
        <shortName evidence="9">PPAT</shortName>
    </alternativeName>
</protein>
<comment type="similarity">
    <text evidence="9">Belongs to the bacterial CoaD family.</text>
</comment>
<comment type="catalytic activity">
    <reaction evidence="8 9">
        <text>(R)-4'-phosphopantetheine + ATP + H(+) = 3'-dephospho-CoA + diphosphate</text>
        <dbReference type="Rhea" id="RHEA:19801"/>
        <dbReference type="ChEBI" id="CHEBI:15378"/>
        <dbReference type="ChEBI" id="CHEBI:30616"/>
        <dbReference type="ChEBI" id="CHEBI:33019"/>
        <dbReference type="ChEBI" id="CHEBI:57328"/>
        <dbReference type="ChEBI" id="CHEBI:61723"/>
        <dbReference type="EC" id="2.7.7.3"/>
    </reaction>
</comment>
<keyword evidence="3 9" id="KW-0548">Nucleotidyltransferase</keyword>
<organism evidence="11 12">
    <name type="scientific">Mycoplasmopsis ciconiae</name>
    <dbReference type="NCBI Taxonomy" id="561067"/>
    <lineage>
        <taxon>Bacteria</taxon>
        <taxon>Bacillati</taxon>
        <taxon>Mycoplasmatota</taxon>
        <taxon>Mycoplasmoidales</taxon>
        <taxon>Metamycoplasmataceae</taxon>
        <taxon>Mycoplasmopsis</taxon>
    </lineage>
</organism>
<proteinExistence type="inferred from homology"/>
<keyword evidence="6 9" id="KW-0460">Magnesium</keyword>